<organism evidence="3 4">
    <name type="scientific">Suillus fuscotomentosus</name>
    <dbReference type="NCBI Taxonomy" id="1912939"/>
    <lineage>
        <taxon>Eukaryota</taxon>
        <taxon>Fungi</taxon>
        <taxon>Dikarya</taxon>
        <taxon>Basidiomycota</taxon>
        <taxon>Agaricomycotina</taxon>
        <taxon>Agaricomycetes</taxon>
        <taxon>Agaricomycetidae</taxon>
        <taxon>Boletales</taxon>
        <taxon>Suillineae</taxon>
        <taxon>Suillaceae</taxon>
        <taxon>Suillus</taxon>
    </lineage>
</organism>
<dbReference type="Proteomes" id="UP001195769">
    <property type="component" value="Unassembled WGS sequence"/>
</dbReference>
<sequence length="660" mass="71181">MSTVNAPCCTRLSNATTQPGQIVLDAQVKRRTKAQKNADDLALKEAKEAQTQKGLERLAGMQNEMEQAQEELLTKKTAPVQPKPRAHKVTKLVVGNGNNHTGSLMDADEADSHQEAVKNMGDETAGAKKRVMKKGGKPLIRDAISNMQGKISEASSKVEGDNAMTRVSDGKDAPTPHINASTQKIALGGRMSSCVSRIKKSESRSQRAPTGSTSTQAPPTTIFSQGTASTMATSDLQVPIRKPVANAQIPDAEVLIGSFADDIDDTLECEATIAQSKGKSKVASIFDDNSAPFTQVDNPLKQKACVDELINDNKESIVSEWSMDIEGPDLEDAIKISDDAPEPEPVVVKKEKVQCTTSLTSVSVAASVADSQPPAQKKVKVKPSTTRANGAPAIKRQLNMDTTPDHMKPHGTYRNVDLPATMQVDQCWTKKYLPTVMLWAGSYDDIWNIPDEVLLLHAQLIFNAVYKDLNITIVHGGVIHSLTAQLELAKSLIAGYAFLFEDPEKPSPLMTYCSPFVLQLLGTAHLNAINGYVEVPRLDTCALTTHGMLGVIALSAAADLEVNQVLASRLRGKLALKLPKVLNKTTGKMTNAPFLFSGAHWTKATTLFIKSIMSKPAGYVETTVEMARACSAALNNAMDTPHGSLDDEESEDDERAMLCK</sequence>
<proteinExistence type="predicted"/>
<name>A0AAD4HSR3_9AGAM</name>
<reference evidence="3" key="1">
    <citation type="journal article" date="2020" name="New Phytol.">
        <title>Comparative genomics reveals dynamic genome evolution in host specialist ectomycorrhizal fungi.</title>
        <authorList>
            <person name="Lofgren L.A."/>
            <person name="Nguyen N.H."/>
            <person name="Vilgalys R."/>
            <person name="Ruytinx J."/>
            <person name="Liao H.L."/>
            <person name="Branco S."/>
            <person name="Kuo A."/>
            <person name="LaButti K."/>
            <person name="Lipzen A."/>
            <person name="Andreopoulos W."/>
            <person name="Pangilinan J."/>
            <person name="Riley R."/>
            <person name="Hundley H."/>
            <person name="Na H."/>
            <person name="Barry K."/>
            <person name="Grigoriev I.V."/>
            <person name="Stajich J.E."/>
            <person name="Kennedy P.G."/>
        </authorList>
    </citation>
    <scope>NUCLEOTIDE SEQUENCE</scope>
    <source>
        <strain evidence="3">FC203</strain>
    </source>
</reference>
<keyword evidence="1" id="KW-0175">Coiled coil</keyword>
<dbReference type="EMBL" id="JABBWK010000003">
    <property type="protein sequence ID" value="KAG1907211.1"/>
    <property type="molecule type" value="Genomic_DNA"/>
</dbReference>
<evidence type="ECO:0000313" key="3">
    <source>
        <dbReference type="EMBL" id="KAG1907211.1"/>
    </source>
</evidence>
<protein>
    <submittedName>
        <fullName evidence="3">Uncharacterized protein</fullName>
    </submittedName>
</protein>
<gene>
    <name evidence="3" type="ORF">F5891DRAFT_1181506</name>
</gene>
<feature type="coiled-coil region" evidence="1">
    <location>
        <begin position="51"/>
        <end position="78"/>
    </location>
</feature>
<feature type="region of interest" description="Disordered" evidence="2">
    <location>
        <begin position="638"/>
        <end position="660"/>
    </location>
</feature>
<accession>A0AAD4HSR3</accession>
<comment type="caution">
    <text evidence="3">The sequence shown here is derived from an EMBL/GenBank/DDBJ whole genome shotgun (WGS) entry which is preliminary data.</text>
</comment>
<evidence type="ECO:0000256" key="2">
    <source>
        <dbReference type="SAM" id="MobiDB-lite"/>
    </source>
</evidence>
<dbReference type="AlphaFoldDB" id="A0AAD4HSR3"/>
<feature type="compositionally biased region" description="Polar residues" evidence="2">
    <location>
        <begin position="206"/>
        <end position="221"/>
    </location>
</feature>
<evidence type="ECO:0000313" key="4">
    <source>
        <dbReference type="Proteomes" id="UP001195769"/>
    </source>
</evidence>
<feature type="region of interest" description="Disordered" evidence="2">
    <location>
        <begin position="196"/>
        <end position="221"/>
    </location>
</feature>
<dbReference type="RefSeq" id="XP_041232786.1">
    <property type="nucleotide sequence ID" value="XM_041366041.1"/>
</dbReference>
<dbReference type="GeneID" id="64660339"/>
<evidence type="ECO:0000256" key="1">
    <source>
        <dbReference type="SAM" id="Coils"/>
    </source>
</evidence>
<keyword evidence="4" id="KW-1185">Reference proteome</keyword>